<keyword evidence="3" id="KW-1185">Reference proteome</keyword>
<dbReference type="InParanoid" id="A0A2G5FC29"/>
<protein>
    <submittedName>
        <fullName evidence="2">Uncharacterized protein</fullName>
    </submittedName>
</protein>
<accession>A0A2G5FC29</accession>
<keyword evidence="1" id="KW-0175">Coiled coil</keyword>
<feature type="coiled-coil region" evidence="1">
    <location>
        <begin position="47"/>
        <end position="74"/>
    </location>
</feature>
<dbReference type="Proteomes" id="UP000230069">
    <property type="component" value="Unassembled WGS sequence"/>
</dbReference>
<sequence>MQGLGGEGDKSAQPLPLSLPLPTLAKSRNSVSKLRCWKIDKLWHLYIQDDQHELNELKKIYEEWNIKVEASLRQDIAHFGRKSFGKPPYIPHSTCLLDARKAYQMESSSVEGMLPNDIMEVILSKLPYTRFFNAIFRYMRTNSMEESLCLFRKESDIHLINPQAFGEL</sequence>
<reference evidence="2 3" key="1">
    <citation type="submission" date="2017-09" db="EMBL/GenBank/DDBJ databases">
        <title>WGS assembly of Aquilegia coerulea Goldsmith.</title>
        <authorList>
            <person name="Hodges S."/>
            <person name="Kramer E."/>
            <person name="Nordborg M."/>
            <person name="Tomkins J."/>
            <person name="Borevitz J."/>
            <person name="Derieg N."/>
            <person name="Yan J."/>
            <person name="Mihaltcheva S."/>
            <person name="Hayes R.D."/>
            <person name="Rokhsar D."/>
        </authorList>
    </citation>
    <scope>NUCLEOTIDE SEQUENCE [LARGE SCALE GENOMIC DNA]</scope>
    <source>
        <strain evidence="3">cv. Goldsmith</strain>
    </source>
</reference>
<evidence type="ECO:0000313" key="3">
    <source>
        <dbReference type="Proteomes" id="UP000230069"/>
    </source>
</evidence>
<dbReference type="EMBL" id="KZ305018">
    <property type="protein sequence ID" value="PIA65515.1"/>
    <property type="molecule type" value="Genomic_DNA"/>
</dbReference>
<proteinExistence type="predicted"/>
<evidence type="ECO:0000313" key="2">
    <source>
        <dbReference type="EMBL" id="PIA65515.1"/>
    </source>
</evidence>
<name>A0A2G5FC29_AQUCA</name>
<gene>
    <name evidence="2" type="ORF">AQUCO_00100783v1</name>
</gene>
<evidence type="ECO:0000256" key="1">
    <source>
        <dbReference type="SAM" id="Coils"/>
    </source>
</evidence>
<organism evidence="2 3">
    <name type="scientific">Aquilegia coerulea</name>
    <name type="common">Rocky mountain columbine</name>
    <dbReference type="NCBI Taxonomy" id="218851"/>
    <lineage>
        <taxon>Eukaryota</taxon>
        <taxon>Viridiplantae</taxon>
        <taxon>Streptophyta</taxon>
        <taxon>Embryophyta</taxon>
        <taxon>Tracheophyta</taxon>
        <taxon>Spermatophyta</taxon>
        <taxon>Magnoliopsida</taxon>
        <taxon>Ranunculales</taxon>
        <taxon>Ranunculaceae</taxon>
        <taxon>Thalictroideae</taxon>
        <taxon>Aquilegia</taxon>
    </lineage>
</organism>
<dbReference type="AlphaFoldDB" id="A0A2G5FC29"/>